<gene>
    <name evidence="1" type="ordered locus">MTR_7g050405</name>
</gene>
<dbReference type="HOGENOM" id="CLU_1734214_0_0_1"/>
<proteinExistence type="predicted"/>
<reference evidence="1 3" key="1">
    <citation type="journal article" date="2011" name="Nature">
        <title>The Medicago genome provides insight into the evolution of rhizobial symbioses.</title>
        <authorList>
            <person name="Young N.D."/>
            <person name="Debelle F."/>
            <person name="Oldroyd G.E."/>
            <person name="Geurts R."/>
            <person name="Cannon S.B."/>
            <person name="Udvardi M.K."/>
            <person name="Benedito V.A."/>
            <person name="Mayer K.F."/>
            <person name="Gouzy J."/>
            <person name="Schoof H."/>
            <person name="Van de Peer Y."/>
            <person name="Proost S."/>
            <person name="Cook D.R."/>
            <person name="Meyers B.C."/>
            <person name="Spannagl M."/>
            <person name="Cheung F."/>
            <person name="De Mita S."/>
            <person name="Krishnakumar V."/>
            <person name="Gundlach H."/>
            <person name="Zhou S."/>
            <person name="Mudge J."/>
            <person name="Bharti A.K."/>
            <person name="Murray J.D."/>
            <person name="Naoumkina M.A."/>
            <person name="Rosen B."/>
            <person name="Silverstein K.A."/>
            <person name="Tang H."/>
            <person name="Rombauts S."/>
            <person name="Zhao P.X."/>
            <person name="Zhou P."/>
            <person name="Barbe V."/>
            <person name="Bardou P."/>
            <person name="Bechner M."/>
            <person name="Bellec A."/>
            <person name="Berger A."/>
            <person name="Berges H."/>
            <person name="Bidwell S."/>
            <person name="Bisseling T."/>
            <person name="Choisne N."/>
            <person name="Couloux A."/>
            <person name="Denny R."/>
            <person name="Deshpande S."/>
            <person name="Dai X."/>
            <person name="Doyle J.J."/>
            <person name="Dudez A.M."/>
            <person name="Farmer A.D."/>
            <person name="Fouteau S."/>
            <person name="Franken C."/>
            <person name="Gibelin C."/>
            <person name="Gish J."/>
            <person name="Goldstein S."/>
            <person name="Gonzalez A.J."/>
            <person name="Green P.J."/>
            <person name="Hallab A."/>
            <person name="Hartog M."/>
            <person name="Hua A."/>
            <person name="Humphray S.J."/>
            <person name="Jeong D.H."/>
            <person name="Jing Y."/>
            <person name="Jocker A."/>
            <person name="Kenton S.M."/>
            <person name="Kim D.J."/>
            <person name="Klee K."/>
            <person name="Lai H."/>
            <person name="Lang C."/>
            <person name="Lin S."/>
            <person name="Macmil S.L."/>
            <person name="Magdelenat G."/>
            <person name="Matthews L."/>
            <person name="McCorrison J."/>
            <person name="Monaghan E.L."/>
            <person name="Mun J.H."/>
            <person name="Najar F.Z."/>
            <person name="Nicholson C."/>
            <person name="Noirot C."/>
            <person name="O'Bleness M."/>
            <person name="Paule C.R."/>
            <person name="Poulain J."/>
            <person name="Prion F."/>
            <person name="Qin B."/>
            <person name="Qu C."/>
            <person name="Retzel E.F."/>
            <person name="Riddle C."/>
            <person name="Sallet E."/>
            <person name="Samain S."/>
            <person name="Samson N."/>
            <person name="Sanders I."/>
            <person name="Saurat O."/>
            <person name="Scarpelli C."/>
            <person name="Schiex T."/>
            <person name="Segurens B."/>
            <person name="Severin A.J."/>
            <person name="Sherrier D.J."/>
            <person name="Shi R."/>
            <person name="Sims S."/>
            <person name="Singer S.R."/>
            <person name="Sinharoy S."/>
            <person name="Sterck L."/>
            <person name="Viollet A."/>
            <person name="Wang B.B."/>
            <person name="Wang K."/>
            <person name="Wang M."/>
            <person name="Wang X."/>
            <person name="Warfsmann J."/>
            <person name="Weissenbach J."/>
            <person name="White D.D."/>
            <person name="White J.D."/>
            <person name="Wiley G.B."/>
            <person name="Wincker P."/>
            <person name="Xing Y."/>
            <person name="Yang L."/>
            <person name="Yao Z."/>
            <person name="Ying F."/>
            <person name="Zhai J."/>
            <person name="Zhou L."/>
            <person name="Zuber A."/>
            <person name="Denarie J."/>
            <person name="Dixon R.A."/>
            <person name="May G.D."/>
            <person name="Schwartz D.C."/>
            <person name="Rogers J."/>
            <person name="Quetier F."/>
            <person name="Town C.D."/>
            <person name="Roe B.A."/>
        </authorList>
    </citation>
    <scope>NUCLEOTIDE SEQUENCE [LARGE SCALE GENOMIC DNA]</scope>
    <source>
        <strain evidence="1">A17</strain>
        <strain evidence="2 3">cv. Jemalong A17</strain>
    </source>
</reference>
<dbReference type="EMBL" id="CM001223">
    <property type="protein sequence ID" value="KEH22450.1"/>
    <property type="molecule type" value="Genomic_DNA"/>
</dbReference>
<protein>
    <submittedName>
        <fullName evidence="1 2">Uncharacterized protein</fullName>
    </submittedName>
</protein>
<evidence type="ECO:0000313" key="2">
    <source>
        <dbReference type="EnsemblPlants" id="KEH22450"/>
    </source>
</evidence>
<name>A0A072U9F3_MEDTR</name>
<sequence length="151" mass="15580">MPTELTPYTLANEEGGGVGAAAGLALVRLSSEARGSGRSTMFQRSTGAGGFNSAATVLRRSLGLAVRQKTHGLDHYMGFLQIVKRAGKSAAMPPTLAVSRDWFFGSCHGCNFAVAVLVVACPLVRFVAAAVAVSRCGSVLSVIANVVIQLA</sequence>
<dbReference type="Proteomes" id="UP000002051">
    <property type="component" value="Unassembled WGS sequence"/>
</dbReference>
<accession>A0A072U9F3</accession>
<dbReference type="AlphaFoldDB" id="A0A072U9F3"/>
<keyword evidence="3" id="KW-1185">Reference proteome</keyword>
<reference evidence="1 3" key="2">
    <citation type="journal article" date="2014" name="BMC Genomics">
        <title>An improved genome release (version Mt4.0) for the model legume Medicago truncatula.</title>
        <authorList>
            <person name="Tang H."/>
            <person name="Krishnakumar V."/>
            <person name="Bidwell S."/>
            <person name="Rosen B."/>
            <person name="Chan A."/>
            <person name="Zhou S."/>
            <person name="Gentzbittel L."/>
            <person name="Childs K.L."/>
            <person name="Yandell M."/>
            <person name="Gundlach H."/>
            <person name="Mayer K.F."/>
            <person name="Schwartz D.C."/>
            <person name="Town C.D."/>
        </authorList>
    </citation>
    <scope>GENOME REANNOTATION</scope>
    <source>
        <strain evidence="1">A17</strain>
        <strain evidence="2 3">cv. Jemalong A17</strain>
    </source>
</reference>
<dbReference type="EnsemblPlants" id="KEH22450">
    <property type="protein sequence ID" value="KEH22450"/>
    <property type="gene ID" value="MTR_7g050405"/>
</dbReference>
<organism evidence="1 3">
    <name type="scientific">Medicago truncatula</name>
    <name type="common">Barrel medic</name>
    <name type="synonym">Medicago tribuloides</name>
    <dbReference type="NCBI Taxonomy" id="3880"/>
    <lineage>
        <taxon>Eukaryota</taxon>
        <taxon>Viridiplantae</taxon>
        <taxon>Streptophyta</taxon>
        <taxon>Embryophyta</taxon>
        <taxon>Tracheophyta</taxon>
        <taxon>Spermatophyta</taxon>
        <taxon>Magnoliopsida</taxon>
        <taxon>eudicotyledons</taxon>
        <taxon>Gunneridae</taxon>
        <taxon>Pentapetalae</taxon>
        <taxon>rosids</taxon>
        <taxon>fabids</taxon>
        <taxon>Fabales</taxon>
        <taxon>Fabaceae</taxon>
        <taxon>Papilionoideae</taxon>
        <taxon>50 kb inversion clade</taxon>
        <taxon>NPAAA clade</taxon>
        <taxon>Hologalegina</taxon>
        <taxon>IRL clade</taxon>
        <taxon>Trifolieae</taxon>
        <taxon>Medicago</taxon>
    </lineage>
</organism>
<evidence type="ECO:0000313" key="3">
    <source>
        <dbReference type="Proteomes" id="UP000002051"/>
    </source>
</evidence>
<evidence type="ECO:0000313" key="1">
    <source>
        <dbReference type="EMBL" id="KEH22450.1"/>
    </source>
</evidence>
<reference evidence="2" key="3">
    <citation type="submission" date="2015-04" db="UniProtKB">
        <authorList>
            <consortium name="EnsemblPlants"/>
        </authorList>
    </citation>
    <scope>IDENTIFICATION</scope>
    <source>
        <strain evidence="2">cv. Jemalong A17</strain>
    </source>
</reference>